<protein>
    <recommendedName>
        <fullName evidence="5">Release factor glutamine methyltransferase</fullName>
        <shortName evidence="5">RF MTase</shortName>
        <ecNumber evidence="5">2.1.1.297</ecNumber>
    </recommendedName>
    <alternativeName>
        <fullName evidence="5">N5-glutamine methyltransferase PrmC</fullName>
    </alternativeName>
    <alternativeName>
        <fullName evidence="5">Protein-(glutamine-N5) MTase PrmC</fullName>
    </alternativeName>
    <alternativeName>
        <fullName evidence="5">Protein-glutamine N-methyltransferase PrmC</fullName>
    </alternativeName>
</protein>
<evidence type="ECO:0000313" key="7">
    <source>
        <dbReference type="Proteomes" id="UP000239650"/>
    </source>
</evidence>
<dbReference type="InterPro" id="IPR007848">
    <property type="entry name" value="Small_mtfrase_dom"/>
</dbReference>
<dbReference type="InterPro" id="IPR050320">
    <property type="entry name" value="N5-glutamine_MTase"/>
</dbReference>
<dbReference type="EMBL" id="OKRC01000013">
    <property type="protein sequence ID" value="SPE23409.1"/>
    <property type="molecule type" value="Genomic_DNA"/>
</dbReference>
<dbReference type="InterPro" id="IPR029063">
    <property type="entry name" value="SAM-dependent_MTases_sf"/>
</dbReference>
<feature type="binding site" evidence="5">
    <location>
        <begin position="187"/>
        <end position="190"/>
    </location>
    <ligand>
        <name>substrate</name>
    </ligand>
</feature>
<dbReference type="Proteomes" id="UP000239650">
    <property type="component" value="Unassembled WGS sequence"/>
</dbReference>
<keyword evidence="3 5" id="KW-0949">S-adenosyl-L-methionine</keyword>
<dbReference type="GO" id="GO:0003676">
    <property type="term" value="F:nucleic acid binding"/>
    <property type="evidence" value="ECO:0007669"/>
    <property type="project" value="InterPro"/>
</dbReference>
<comment type="function">
    <text evidence="5">Methylates the class 1 translation termination release factors RF1/PrfA and RF2/PrfB on the glutamine residue of the universally conserved GGQ motif.</text>
</comment>
<evidence type="ECO:0000256" key="1">
    <source>
        <dbReference type="ARBA" id="ARBA00022603"/>
    </source>
</evidence>
<dbReference type="PANTHER" id="PTHR18895">
    <property type="entry name" value="HEMK METHYLTRANSFERASE"/>
    <property type="match status" value="1"/>
</dbReference>
<keyword evidence="2 5" id="KW-0808">Transferase</keyword>
<dbReference type="EC" id="2.1.1.297" evidence="5"/>
<comment type="caution">
    <text evidence="6">The sequence shown here is derived from an EMBL/GenBank/DDBJ whole genome shotgun (WGS) entry which is preliminary data.</text>
</comment>
<dbReference type="AlphaFoldDB" id="A0A094XXB4"/>
<dbReference type="GO" id="GO:0102559">
    <property type="term" value="F:peptide chain release factor N(5)-glutamine methyltransferase activity"/>
    <property type="evidence" value="ECO:0007669"/>
    <property type="project" value="UniProtKB-EC"/>
</dbReference>
<reference evidence="6 7" key="1">
    <citation type="submission" date="2018-02" db="EMBL/GenBank/DDBJ databases">
        <authorList>
            <person name="Rodrigo-Torres L."/>
            <person name="Arahal R. D."/>
            <person name="Lucena T."/>
        </authorList>
    </citation>
    <scope>NUCLEOTIDE SEQUENCE [LARGE SCALE GENOMIC DNA]</scope>
    <source>
        <strain evidence="6 7">CECT 9267</strain>
    </source>
</reference>
<dbReference type="PANTHER" id="PTHR18895:SF74">
    <property type="entry name" value="MTRF1L RELEASE FACTOR GLUTAMINE METHYLTRANSFERASE"/>
    <property type="match status" value="1"/>
</dbReference>
<evidence type="ECO:0000256" key="3">
    <source>
        <dbReference type="ARBA" id="ARBA00022691"/>
    </source>
</evidence>
<feature type="binding site" evidence="5">
    <location>
        <begin position="122"/>
        <end position="126"/>
    </location>
    <ligand>
        <name>S-adenosyl-L-methionine</name>
        <dbReference type="ChEBI" id="CHEBI:59789"/>
    </ligand>
</feature>
<dbReference type="NCBIfam" id="TIGR00536">
    <property type="entry name" value="hemK_fam"/>
    <property type="match status" value="1"/>
</dbReference>
<dbReference type="GO" id="GO:0032259">
    <property type="term" value="P:methylation"/>
    <property type="evidence" value="ECO:0007669"/>
    <property type="project" value="UniProtKB-KW"/>
</dbReference>
<dbReference type="InterPro" id="IPR004556">
    <property type="entry name" value="HemK-like"/>
</dbReference>
<organism evidence="6 7">
    <name type="scientific">Latilactobacillus sakei</name>
    <name type="common">Lactobacillus sakei</name>
    <dbReference type="NCBI Taxonomy" id="1599"/>
    <lineage>
        <taxon>Bacteria</taxon>
        <taxon>Bacillati</taxon>
        <taxon>Bacillota</taxon>
        <taxon>Bacilli</taxon>
        <taxon>Lactobacillales</taxon>
        <taxon>Lactobacillaceae</taxon>
        <taxon>Latilactobacillus</taxon>
    </lineage>
</organism>
<dbReference type="HAMAP" id="MF_02126">
    <property type="entry name" value="RF_methyltr_PrmC"/>
    <property type="match status" value="1"/>
</dbReference>
<dbReference type="SUPFAM" id="SSF53335">
    <property type="entry name" value="S-adenosyl-L-methionine-dependent methyltransferases"/>
    <property type="match status" value="1"/>
</dbReference>
<comment type="catalytic activity">
    <reaction evidence="4 5">
        <text>L-glutaminyl-[peptide chain release factor] + S-adenosyl-L-methionine = N(5)-methyl-L-glutaminyl-[peptide chain release factor] + S-adenosyl-L-homocysteine + H(+)</text>
        <dbReference type="Rhea" id="RHEA:42896"/>
        <dbReference type="Rhea" id="RHEA-COMP:10271"/>
        <dbReference type="Rhea" id="RHEA-COMP:10272"/>
        <dbReference type="ChEBI" id="CHEBI:15378"/>
        <dbReference type="ChEBI" id="CHEBI:30011"/>
        <dbReference type="ChEBI" id="CHEBI:57856"/>
        <dbReference type="ChEBI" id="CHEBI:59789"/>
        <dbReference type="ChEBI" id="CHEBI:61891"/>
        <dbReference type="EC" id="2.1.1.297"/>
    </reaction>
</comment>
<dbReference type="NCBIfam" id="TIGR03534">
    <property type="entry name" value="RF_mod_PrmC"/>
    <property type="match status" value="1"/>
</dbReference>
<dbReference type="RefSeq" id="WP_016265265.1">
    <property type="nucleotide sequence ID" value="NZ_BJLN01000015.1"/>
</dbReference>
<keyword evidence="1 5" id="KW-0489">Methyltransferase</keyword>
<dbReference type="InterPro" id="IPR040758">
    <property type="entry name" value="PrmC_N"/>
</dbReference>
<dbReference type="GeneID" id="57133993"/>
<dbReference type="Pfam" id="PF17827">
    <property type="entry name" value="PrmC_N"/>
    <property type="match status" value="1"/>
</dbReference>
<dbReference type="InterPro" id="IPR019874">
    <property type="entry name" value="RF_methyltr_PrmC"/>
</dbReference>
<feature type="binding site" evidence="5">
    <location>
        <position position="172"/>
    </location>
    <ligand>
        <name>S-adenosyl-L-methionine</name>
        <dbReference type="ChEBI" id="CHEBI:59789"/>
    </ligand>
</feature>
<evidence type="ECO:0000256" key="2">
    <source>
        <dbReference type="ARBA" id="ARBA00022679"/>
    </source>
</evidence>
<feature type="binding site" evidence="5">
    <location>
        <position position="187"/>
    </location>
    <ligand>
        <name>S-adenosyl-L-methionine</name>
        <dbReference type="ChEBI" id="CHEBI:59789"/>
    </ligand>
</feature>
<dbReference type="PROSITE" id="PS00092">
    <property type="entry name" value="N6_MTASE"/>
    <property type="match status" value="1"/>
</dbReference>
<evidence type="ECO:0000256" key="5">
    <source>
        <dbReference type="HAMAP-Rule" id="MF_02126"/>
    </source>
</evidence>
<dbReference type="Gene3D" id="3.40.50.150">
    <property type="entry name" value="Vaccinia Virus protein VP39"/>
    <property type="match status" value="1"/>
</dbReference>
<name>A0A094XXB4_LATSK</name>
<dbReference type="CDD" id="cd02440">
    <property type="entry name" value="AdoMet_MTases"/>
    <property type="match status" value="1"/>
</dbReference>
<gene>
    <name evidence="5 6" type="primary">prmC</name>
    <name evidence="6" type="ORF">LAS9267_01966</name>
</gene>
<evidence type="ECO:0000256" key="4">
    <source>
        <dbReference type="ARBA" id="ARBA00048391"/>
    </source>
</evidence>
<evidence type="ECO:0000313" key="6">
    <source>
        <dbReference type="EMBL" id="SPE23409.1"/>
    </source>
</evidence>
<dbReference type="Gene3D" id="1.10.8.10">
    <property type="entry name" value="DNA helicase RuvA subunit, C-terminal domain"/>
    <property type="match status" value="1"/>
</dbReference>
<accession>A0A094XXB4</accession>
<proteinExistence type="inferred from homology"/>
<sequence>MAQLTYLKALNWAFLFLEERNKEREAARFLLLGRHHWTTTQLVLHYRDEMPANEYEQYQADLAAFAEDQPAQYILGYANFYGRDFKVTPATLIPRLETEELVEWVLSVAPVKDRPLKVLDVGTGSGAIAITLACERPDWQVAAVDISPAAIAVAQQNAQTLGAKVDFIEGDFLTPVMGQQFDVIVSNPPYIAEDERSVMDASVLKHEPDLALFAPNNGLAFYERFAQEVPAFLEPDGALFLEFGYQQKEAIVRIFEQKDPLFSLEVQKDMANWSRMMRVSYDFNRNLLL</sequence>
<dbReference type="Pfam" id="PF05175">
    <property type="entry name" value="MTS"/>
    <property type="match status" value="1"/>
</dbReference>
<comment type="similarity">
    <text evidence="5">Belongs to the protein N5-glutamine methyltransferase family. PrmC subfamily.</text>
</comment>
<dbReference type="InterPro" id="IPR002052">
    <property type="entry name" value="DNA_methylase_N6_adenine_CS"/>
</dbReference>
<feature type="binding site" evidence="5">
    <location>
        <position position="145"/>
    </location>
    <ligand>
        <name>S-adenosyl-L-methionine</name>
        <dbReference type="ChEBI" id="CHEBI:59789"/>
    </ligand>
</feature>